<reference evidence="2" key="1">
    <citation type="submission" date="2021-03" db="EMBL/GenBank/DDBJ databases">
        <title>Pengzhenrongella sicca gen. nov., sp. nov., a new member of suborder Micrococcineae isolated from High-Arctic tundra soil.</title>
        <authorList>
            <person name="Peng F."/>
        </authorList>
    </citation>
    <scope>NUCLEOTIDE SEQUENCE</scope>
    <source>
        <strain evidence="2">LRZ-2</strain>
    </source>
</reference>
<feature type="transmembrane region" description="Helical" evidence="1">
    <location>
        <begin position="78"/>
        <end position="101"/>
    </location>
</feature>
<sequence length="169" mass="17738">MTSMPSYPSGPDYTGDAVSPRLAPPADVLLSVKLWFASILVGLVGGILVFALSDQTQAIADLRASNASGLTEDQIESAVTLGITIALVLAVVMLALQVFFVFKMRAGRNWARIVLAILGGLSILSSLTSLASAMTVGSAINFVSLLLLIAAMVFMFRPTANAYFSQPKA</sequence>
<proteinExistence type="predicted"/>
<dbReference type="EMBL" id="CP071868">
    <property type="protein sequence ID" value="QTE28283.1"/>
    <property type="molecule type" value="Genomic_DNA"/>
</dbReference>
<feature type="transmembrane region" description="Helical" evidence="1">
    <location>
        <begin position="139"/>
        <end position="156"/>
    </location>
</feature>
<dbReference type="RefSeq" id="WP_227422518.1">
    <property type="nucleotide sequence ID" value="NZ_CP071868.1"/>
</dbReference>
<accession>A0A8A4ZBM7</accession>
<keyword evidence="1" id="KW-0472">Membrane</keyword>
<evidence type="ECO:0000313" key="2">
    <source>
        <dbReference type="EMBL" id="QTE28283.1"/>
    </source>
</evidence>
<name>A0A8A4ZBM7_9MICO</name>
<feature type="transmembrane region" description="Helical" evidence="1">
    <location>
        <begin position="34"/>
        <end position="53"/>
    </location>
</feature>
<keyword evidence="1" id="KW-1133">Transmembrane helix</keyword>
<protein>
    <submittedName>
        <fullName evidence="2">Uncharacterized protein</fullName>
    </submittedName>
</protein>
<dbReference type="AlphaFoldDB" id="A0A8A4ZBM7"/>
<dbReference type="KEGG" id="psic:J4E96_12930"/>
<keyword evidence="3" id="KW-1185">Reference proteome</keyword>
<feature type="transmembrane region" description="Helical" evidence="1">
    <location>
        <begin position="113"/>
        <end position="133"/>
    </location>
</feature>
<organism evidence="2 3">
    <name type="scientific">Pengzhenrongella sicca</name>
    <dbReference type="NCBI Taxonomy" id="2819238"/>
    <lineage>
        <taxon>Bacteria</taxon>
        <taxon>Bacillati</taxon>
        <taxon>Actinomycetota</taxon>
        <taxon>Actinomycetes</taxon>
        <taxon>Micrococcales</taxon>
        <taxon>Pengzhenrongella</taxon>
    </lineage>
</organism>
<evidence type="ECO:0000256" key="1">
    <source>
        <dbReference type="SAM" id="Phobius"/>
    </source>
</evidence>
<gene>
    <name evidence="2" type="ORF">J4E96_12930</name>
</gene>
<evidence type="ECO:0000313" key="3">
    <source>
        <dbReference type="Proteomes" id="UP000663937"/>
    </source>
</evidence>
<keyword evidence="1" id="KW-0812">Transmembrane</keyword>
<dbReference type="Proteomes" id="UP000663937">
    <property type="component" value="Chromosome"/>
</dbReference>